<comment type="caution">
    <text evidence="9">The sequence shown here is derived from an EMBL/GenBank/DDBJ whole genome shotgun (WGS) entry which is preliminary data.</text>
</comment>
<dbReference type="GO" id="GO:0008675">
    <property type="term" value="F:2-dehydro-3-deoxy-phosphogluconate aldolase activity"/>
    <property type="evidence" value="ECO:0007669"/>
    <property type="project" value="UniProtKB-EC"/>
</dbReference>
<dbReference type="STRING" id="66969.Lwal_2468"/>
<gene>
    <name evidence="9" type="primary">eda</name>
    <name evidence="9" type="ORF">Lwal_2468</name>
</gene>
<organism evidence="9 10">
    <name type="scientific">Legionella waltersii</name>
    <dbReference type="NCBI Taxonomy" id="66969"/>
    <lineage>
        <taxon>Bacteria</taxon>
        <taxon>Pseudomonadati</taxon>
        <taxon>Pseudomonadota</taxon>
        <taxon>Gammaproteobacteria</taxon>
        <taxon>Legionellales</taxon>
        <taxon>Legionellaceae</taxon>
        <taxon>Legionella</taxon>
    </lineage>
</organism>
<keyword evidence="7" id="KW-0704">Schiff base</keyword>
<dbReference type="Proteomes" id="UP000054729">
    <property type="component" value="Unassembled WGS sequence"/>
</dbReference>
<protein>
    <recommendedName>
        <fullName evidence="5">2-dehydro-3-deoxy-phosphogluconate aldolase</fullName>
        <ecNumber evidence="5">4.1.2.14</ecNumber>
    </recommendedName>
</protein>
<dbReference type="InterPro" id="IPR031338">
    <property type="entry name" value="KDPG/KHG_AS_2"/>
</dbReference>
<dbReference type="Pfam" id="PF01081">
    <property type="entry name" value="Aldolase"/>
    <property type="match status" value="1"/>
</dbReference>
<sequence length="212" mass="22786">MSFSNWKIQANTIFNASLVIPVIVIEDIEQALPLAEAIFASGISILEITLRTSIAVEAIRLLAKKFPQALIGAGTVINPDQLQEIEEAGAKFAISPGLTNDLLAAGKTMTIPLIPGVASLSELMQGMQFGYQYFKFFPASLAGGPTMLRTIGNLFPDLRFCPTGGINEVNYMDYLQLANVSCVGGSWIVPQKDIGSHNWSLITQLCSSFGSV</sequence>
<dbReference type="NCBIfam" id="NF004325">
    <property type="entry name" value="PRK05718.1"/>
    <property type="match status" value="1"/>
</dbReference>
<dbReference type="EC" id="4.1.2.14" evidence="5"/>
<keyword evidence="10" id="KW-1185">Reference proteome</keyword>
<dbReference type="CDD" id="cd00452">
    <property type="entry name" value="KDPG_aldolase"/>
    <property type="match status" value="1"/>
</dbReference>
<dbReference type="PANTHER" id="PTHR30246:SF1">
    <property type="entry name" value="2-DEHYDRO-3-DEOXY-6-PHOSPHOGALACTONATE ALDOLASE-RELATED"/>
    <property type="match status" value="1"/>
</dbReference>
<evidence type="ECO:0000256" key="7">
    <source>
        <dbReference type="ARBA" id="ARBA00023270"/>
    </source>
</evidence>
<keyword evidence="6" id="KW-0456">Lyase</keyword>
<dbReference type="EMBL" id="LNZB01000056">
    <property type="protein sequence ID" value="KTD75530.1"/>
    <property type="molecule type" value="Genomic_DNA"/>
</dbReference>
<evidence type="ECO:0000256" key="1">
    <source>
        <dbReference type="ARBA" id="ARBA00000654"/>
    </source>
</evidence>
<evidence type="ECO:0000256" key="6">
    <source>
        <dbReference type="ARBA" id="ARBA00023239"/>
    </source>
</evidence>
<dbReference type="PROSITE" id="PS00159">
    <property type="entry name" value="ALDOLASE_KDPG_KHG_1"/>
    <property type="match status" value="1"/>
</dbReference>
<evidence type="ECO:0000256" key="4">
    <source>
        <dbReference type="ARBA" id="ARBA00011233"/>
    </source>
</evidence>
<keyword evidence="8" id="KW-0119">Carbohydrate metabolism</keyword>
<dbReference type="OrthoDB" id="9805177at2"/>
<dbReference type="PROSITE" id="PS00160">
    <property type="entry name" value="ALDOLASE_KDPG_KHG_2"/>
    <property type="match status" value="1"/>
</dbReference>
<evidence type="ECO:0000256" key="5">
    <source>
        <dbReference type="ARBA" id="ARBA00013063"/>
    </source>
</evidence>
<dbReference type="SUPFAM" id="SSF51569">
    <property type="entry name" value="Aldolase"/>
    <property type="match status" value="1"/>
</dbReference>
<dbReference type="AlphaFoldDB" id="A0A0W1A2G8"/>
<dbReference type="PANTHER" id="PTHR30246">
    <property type="entry name" value="2-KETO-3-DEOXY-6-PHOSPHOGLUCONATE ALDOLASE"/>
    <property type="match status" value="1"/>
</dbReference>
<dbReference type="RefSeq" id="WP_058481101.1">
    <property type="nucleotide sequence ID" value="NZ_CAAAIQ010000002.1"/>
</dbReference>
<dbReference type="InterPro" id="IPR031337">
    <property type="entry name" value="KDPG/KHG_AS_1"/>
</dbReference>
<evidence type="ECO:0000256" key="8">
    <source>
        <dbReference type="ARBA" id="ARBA00023277"/>
    </source>
</evidence>
<dbReference type="InterPro" id="IPR000887">
    <property type="entry name" value="Aldlse_KDPG_KHG"/>
</dbReference>
<evidence type="ECO:0000256" key="3">
    <source>
        <dbReference type="ARBA" id="ARBA00006906"/>
    </source>
</evidence>
<dbReference type="InterPro" id="IPR013785">
    <property type="entry name" value="Aldolase_TIM"/>
</dbReference>
<comment type="catalytic activity">
    <reaction evidence="1">
        <text>2-dehydro-3-deoxy-6-phospho-D-gluconate = D-glyceraldehyde 3-phosphate + pyruvate</text>
        <dbReference type="Rhea" id="RHEA:17089"/>
        <dbReference type="ChEBI" id="CHEBI:15361"/>
        <dbReference type="ChEBI" id="CHEBI:57569"/>
        <dbReference type="ChEBI" id="CHEBI:59776"/>
        <dbReference type="EC" id="4.1.2.14"/>
    </reaction>
</comment>
<evidence type="ECO:0000313" key="10">
    <source>
        <dbReference type="Proteomes" id="UP000054729"/>
    </source>
</evidence>
<proteinExistence type="inferred from homology"/>
<evidence type="ECO:0000313" key="9">
    <source>
        <dbReference type="EMBL" id="KTD75530.1"/>
    </source>
</evidence>
<comment type="pathway">
    <text evidence="2">Carbohydrate acid metabolism; 2-dehydro-3-deoxy-D-gluconate degradation; D-glyceraldehyde 3-phosphate and pyruvate from 2-dehydro-3-deoxy-D-gluconate: step 2/2.</text>
</comment>
<evidence type="ECO:0000256" key="2">
    <source>
        <dbReference type="ARBA" id="ARBA00004736"/>
    </source>
</evidence>
<comment type="subunit">
    <text evidence="4">Homotrimer.</text>
</comment>
<dbReference type="PATRIC" id="fig|66969.6.peg.2674"/>
<name>A0A0W1A2G8_9GAMM</name>
<dbReference type="NCBIfam" id="TIGR01182">
    <property type="entry name" value="eda"/>
    <property type="match status" value="1"/>
</dbReference>
<dbReference type="Gene3D" id="3.20.20.70">
    <property type="entry name" value="Aldolase class I"/>
    <property type="match status" value="1"/>
</dbReference>
<comment type="similarity">
    <text evidence="3">Belongs to the KHG/KDPG aldolase family.</text>
</comment>
<reference evidence="9 10" key="1">
    <citation type="submission" date="2015-11" db="EMBL/GenBank/DDBJ databases">
        <title>Genomic analysis of 38 Legionella species identifies large and diverse effector repertoires.</title>
        <authorList>
            <person name="Burstein D."/>
            <person name="Amaro F."/>
            <person name="Zusman T."/>
            <person name="Lifshitz Z."/>
            <person name="Cohen O."/>
            <person name="Gilbert J.A."/>
            <person name="Pupko T."/>
            <person name="Shuman H.A."/>
            <person name="Segal G."/>
        </authorList>
    </citation>
    <scope>NUCLEOTIDE SEQUENCE [LARGE SCALE GENOMIC DNA]</scope>
    <source>
        <strain evidence="9 10">ATCC 51914</strain>
    </source>
</reference>
<accession>A0A0W1A2G8</accession>